<dbReference type="PANTHER" id="PTHR43708:SF5">
    <property type="entry name" value="CONSERVED EXPRESSED OXIDOREDUCTASE (EUROFUNG)-RELATED"/>
    <property type="match status" value="1"/>
</dbReference>
<dbReference type="Gene3D" id="3.40.50.720">
    <property type="entry name" value="NAD(P)-binding Rossmann-like Domain"/>
    <property type="match status" value="1"/>
</dbReference>
<evidence type="ECO:0000313" key="5">
    <source>
        <dbReference type="EMBL" id="AYV48816.1"/>
    </source>
</evidence>
<protein>
    <submittedName>
        <fullName evidence="6">Oxidoreductase</fullName>
    </submittedName>
</protein>
<dbReference type="SUPFAM" id="SSF51735">
    <property type="entry name" value="NAD(P)-binding Rossmann-fold domains"/>
    <property type="match status" value="1"/>
</dbReference>
<keyword evidence="8" id="KW-1185">Reference proteome</keyword>
<dbReference type="Proteomes" id="UP000234483">
    <property type="component" value="Unassembled WGS sequence"/>
</dbReference>
<dbReference type="InterPro" id="IPR004104">
    <property type="entry name" value="Gfo/Idh/MocA-like_OxRdtase_C"/>
</dbReference>
<dbReference type="GO" id="GO:0000166">
    <property type="term" value="F:nucleotide binding"/>
    <property type="evidence" value="ECO:0007669"/>
    <property type="project" value="InterPro"/>
</dbReference>
<dbReference type="PANTHER" id="PTHR43708">
    <property type="entry name" value="CONSERVED EXPRESSED OXIDOREDUCTASE (EUROFUNG)"/>
    <property type="match status" value="1"/>
</dbReference>
<dbReference type="RefSeq" id="WP_101714309.1">
    <property type="nucleotide sequence ID" value="NZ_CP026100.1"/>
</dbReference>
<evidence type="ECO:0000313" key="7">
    <source>
        <dbReference type="Proteomes" id="UP000234483"/>
    </source>
</evidence>
<organism evidence="6 7">
    <name type="scientific">Caulobacter flavus</name>
    <dbReference type="NCBI Taxonomy" id="1679497"/>
    <lineage>
        <taxon>Bacteria</taxon>
        <taxon>Pseudomonadati</taxon>
        <taxon>Pseudomonadota</taxon>
        <taxon>Alphaproteobacteria</taxon>
        <taxon>Caulobacterales</taxon>
        <taxon>Caulobacteraceae</taxon>
        <taxon>Caulobacter</taxon>
    </lineage>
</organism>
<comment type="similarity">
    <text evidence="1">Belongs to the Gfo/Idh/MocA family.</text>
</comment>
<dbReference type="OrthoDB" id="9792935at2"/>
<keyword evidence="2" id="KW-0560">Oxidoreductase</keyword>
<evidence type="ECO:0000259" key="4">
    <source>
        <dbReference type="Pfam" id="PF02894"/>
    </source>
</evidence>
<dbReference type="EMBL" id="CP026100">
    <property type="protein sequence ID" value="AYV48816.1"/>
    <property type="molecule type" value="Genomic_DNA"/>
</dbReference>
<dbReference type="GO" id="GO:0016491">
    <property type="term" value="F:oxidoreductase activity"/>
    <property type="evidence" value="ECO:0007669"/>
    <property type="project" value="UniProtKB-KW"/>
</dbReference>
<dbReference type="KEGG" id="cfh:C1707_22565"/>
<feature type="domain" description="Gfo/Idh/MocA-like oxidoreductase N-terminal" evidence="3">
    <location>
        <begin position="12"/>
        <end position="129"/>
    </location>
</feature>
<evidence type="ECO:0000313" key="8">
    <source>
        <dbReference type="Proteomes" id="UP000281192"/>
    </source>
</evidence>
<reference evidence="6 7" key="1">
    <citation type="submission" date="2017-12" db="EMBL/GenBank/DDBJ databases">
        <title>The genome sequence of Caulobacter flavus CGMCC1 15093.</title>
        <authorList>
            <person name="Gao J."/>
            <person name="Mao X."/>
            <person name="Sun J."/>
        </authorList>
    </citation>
    <scope>NUCLEOTIDE SEQUENCE [LARGE SCALE GENOMIC DNA]</scope>
    <source>
        <strain evidence="6 7">CGMCC1 15093</strain>
    </source>
</reference>
<dbReference type="InterPro" id="IPR000683">
    <property type="entry name" value="Gfo/Idh/MocA-like_OxRdtase_N"/>
</dbReference>
<dbReference type="NCBIfam" id="NF008607">
    <property type="entry name" value="PRK11579.1"/>
    <property type="match status" value="1"/>
</dbReference>
<evidence type="ECO:0000313" key="6">
    <source>
        <dbReference type="EMBL" id="PLR10348.1"/>
    </source>
</evidence>
<gene>
    <name evidence="5" type="ORF">C1707_22565</name>
    <name evidence="6" type="ORF">CFHF_17730</name>
</gene>
<feature type="domain" description="Gfo/Idh/MocA-like oxidoreductase C-terminal" evidence="4">
    <location>
        <begin position="141"/>
        <end position="352"/>
    </location>
</feature>
<dbReference type="Pfam" id="PF02894">
    <property type="entry name" value="GFO_IDH_MocA_C"/>
    <property type="match status" value="1"/>
</dbReference>
<evidence type="ECO:0000256" key="2">
    <source>
        <dbReference type="ARBA" id="ARBA00023002"/>
    </source>
</evidence>
<dbReference type="EMBL" id="PJRQ01000038">
    <property type="protein sequence ID" value="PLR10348.1"/>
    <property type="molecule type" value="Genomic_DNA"/>
</dbReference>
<dbReference type="Pfam" id="PF01408">
    <property type="entry name" value="GFO_IDH_MocA"/>
    <property type="match status" value="1"/>
</dbReference>
<dbReference type="InterPro" id="IPR036291">
    <property type="entry name" value="NAD(P)-bd_dom_sf"/>
</dbReference>
<dbReference type="Proteomes" id="UP000281192">
    <property type="component" value="Chromosome"/>
</dbReference>
<proteinExistence type="inferred from homology"/>
<dbReference type="Gene3D" id="3.30.360.10">
    <property type="entry name" value="Dihydrodipicolinate Reductase, domain 2"/>
    <property type="match status" value="1"/>
</dbReference>
<reference evidence="5 8" key="2">
    <citation type="submission" date="2018-01" db="EMBL/GenBank/DDBJ databases">
        <title>Complete genome sequence of Caulobacter flavus RHGG3.</title>
        <authorList>
            <person name="Yang E."/>
        </authorList>
    </citation>
    <scope>NUCLEOTIDE SEQUENCE [LARGE SCALE GENOMIC DNA]</scope>
    <source>
        <strain evidence="5 8">RHGG3</strain>
    </source>
</reference>
<name>A0A2N5CQT5_9CAUL</name>
<dbReference type="SUPFAM" id="SSF55347">
    <property type="entry name" value="Glyceraldehyde-3-phosphate dehydrogenase-like, C-terminal domain"/>
    <property type="match status" value="1"/>
</dbReference>
<accession>A0A2N5CQT5</accession>
<evidence type="ECO:0000259" key="3">
    <source>
        <dbReference type="Pfam" id="PF01408"/>
    </source>
</evidence>
<dbReference type="AlphaFoldDB" id="A0A2N5CQT5"/>
<dbReference type="InterPro" id="IPR051317">
    <property type="entry name" value="Gfo/Idh/MocA_oxidoreduct"/>
</dbReference>
<sequence length="356" mass="37940">MTTLSPSTSAPLNVALVGYGYVGKTFHAPLIATTPGLVLHTVVSSDPAKVAADHPDARVVADLDEALADPAIDLVVIATPNDLHAPQGQAALAAGKHVVIDKPFTVTLDEARALVASAETHDRLLSVFHNRRWDADFLTLKGLIAEGALGEVVQYESHFDRFRPAVRDRWRERAGPGAGAWFDLGPHLLDQALQLFGQPLAVNADIGIQREGGDAPDYFHVVLRYPKLRAILHGSMLTSAGDLRLSVQGVRGGFVKHGLDAQEDALKRGLTPADEGFGLDPRPGTLTRADGEAPTTQVVPGRRGDYAAYYAGVRDAILTGAANPVPAPEALRVMELLDLAARSAAERRELPVEAAR</sequence>
<evidence type="ECO:0000256" key="1">
    <source>
        <dbReference type="ARBA" id="ARBA00010928"/>
    </source>
</evidence>